<reference evidence="1 2" key="1">
    <citation type="submission" date="2018-07" db="EMBL/GenBank/DDBJ databases">
        <title>Comparative genomes isolates from brazilian mangrove.</title>
        <authorList>
            <person name="De Araujo J.E."/>
            <person name="Taketani R.G."/>
            <person name="Silva M.C.P."/>
            <person name="Lourenco M.V."/>
            <person name="Oliveira V.M."/>
            <person name="Andreote F.D."/>
        </authorList>
    </citation>
    <scope>NUCLEOTIDE SEQUENCE [LARGE SCALE GENOMIC DNA]</scope>
    <source>
        <strain evidence="1 2">HEX PRIS-MGV</strain>
    </source>
</reference>
<dbReference type="AlphaFoldDB" id="A0A368KPZ8"/>
<name>A0A368KPZ8_9BACT</name>
<dbReference type="Proteomes" id="UP000253562">
    <property type="component" value="Unassembled WGS sequence"/>
</dbReference>
<accession>A0A368KPZ8</accession>
<proteinExistence type="predicted"/>
<comment type="caution">
    <text evidence="1">The sequence shown here is derived from an EMBL/GenBank/DDBJ whole genome shotgun (WGS) entry which is preliminary data.</text>
</comment>
<sequence length="66" mass="7450">MLDEECAEKTGAFTFPASLLQTLLFGAICPRNMAAWYWIEGSRGIANTMHNPTRLIIQRLRGFAFT</sequence>
<evidence type="ECO:0000313" key="2">
    <source>
        <dbReference type="Proteomes" id="UP000253562"/>
    </source>
</evidence>
<evidence type="ECO:0000313" key="1">
    <source>
        <dbReference type="EMBL" id="RCS47708.1"/>
    </source>
</evidence>
<organism evidence="1 2">
    <name type="scientific">Bremerella cremea</name>
    <dbReference type="NCBI Taxonomy" id="1031537"/>
    <lineage>
        <taxon>Bacteria</taxon>
        <taxon>Pseudomonadati</taxon>
        <taxon>Planctomycetota</taxon>
        <taxon>Planctomycetia</taxon>
        <taxon>Pirellulales</taxon>
        <taxon>Pirellulaceae</taxon>
        <taxon>Bremerella</taxon>
    </lineage>
</organism>
<gene>
    <name evidence="1" type="ORF">DTL42_14420</name>
</gene>
<protein>
    <submittedName>
        <fullName evidence="1">Uncharacterized protein</fullName>
    </submittedName>
</protein>
<dbReference type="EMBL" id="QPEX01000028">
    <property type="protein sequence ID" value="RCS47708.1"/>
    <property type="molecule type" value="Genomic_DNA"/>
</dbReference>